<proteinExistence type="predicted"/>
<dbReference type="AlphaFoldDB" id="A0A6A5YIA3"/>
<feature type="non-terminal residue" evidence="1">
    <location>
        <position position="1"/>
    </location>
</feature>
<reference evidence="1" key="1">
    <citation type="journal article" date="2020" name="Stud. Mycol.">
        <title>101 Dothideomycetes genomes: a test case for predicting lifestyles and emergence of pathogens.</title>
        <authorList>
            <person name="Haridas S."/>
            <person name="Albert R."/>
            <person name="Binder M."/>
            <person name="Bloem J."/>
            <person name="Labutti K."/>
            <person name="Salamov A."/>
            <person name="Andreopoulos B."/>
            <person name="Baker S."/>
            <person name="Barry K."/>
            <person name="Bills G."/>
            <person name="Bluhm B."/>
            <person name="Cannon C."/>
            <person name="Castanera R."/>
            <person name="Culley D."/>
            <person name="Daum C."/>
            <person name="Ezra D."/>
            <person name="Gonzalez J."/>
            <person name="Henrissat B."/>
            <person name="Kuo A."/>
            <person name="Liang C."/>
            <person name="Lipzen A."/>
            <person name="Lutzoni F."/>
            <person name="Magnuson J."/>
            <person name="Mondo S."/>
            <person name="Nolan M."/>
            <person name="Ohm R."/>
            <person name="Pangilinan J."/>
            <person name="Park H.-J."/>
            <person name="Ramirez L."/>
            <person name="Alfaro M."/>
            <person name="Sun H."/>
            <person name="Tritt A."/>
            <person name="Yoshinaga Y."/>
            <person name="Zwiers L.-H."/>
            <person name="Turgeon B."/>
            <person name="Goodwin S."/>
            <person name="Spatafora J."/>
            <person name="Crous P."/>
            <person name="Grigoriev I."/>
        </authorList>
    </citation>
    <scope>NUCLEOTIDE SEQUENCE</scope>
    <source>
        <strain evidence="1">CBS 627.86</strain>
    </source>
</reference>
<dbReference type="PANTHER" id="PTHR37490">
    <property type="entry name" value="EXPRESSED PROTEIN"/>
    <property type="match status" value="1"/>
</dbReference>
<dbReference type="EMBL" id="ML977362">
    <property type="protein sequence ID" value="KAF2106454.1"/>
    <property type="molecule type" value="Genomic_DNA"/>
</dbReference>
<dbReference type="OrthoDB" id="426718at2759"/>
<sequence length="269" mass="31045">FYPGVAKPVGANYSRILVVPKLRSEHIGWIAQELPDLETAIYEVDHPSVDGQYRVPKNKGHEAMVYLTYIIDHYDNLPDTIIFAHAHRTAWHNNILLNLDTPSTLKRLKDDRVARQGYMNLRCHLDPGCPNWIHLDRAEIDFDSVKKPEERHFSFEVFEAMFPGERPPPVLSQACCAQFAVSAQRVLDNPKALYEHLRDWLLATELEDKDSGRIFEYMWQYLFTRDAEHCPSMNSCYCDGYGICFGSASKLDAWLAKLKQREGLDDELD</sequence>
<name>A0A6A5YIA3_9PLEO</name>
<evidence type="ECO:0000313" key="1">
    <source>
        <dbReference type="EMBL" id="KAF2106454.1"/>
    </source>
</evidence>
<protein>
    <submittedName>
        <fullName evidence="1">Uncharacterized protein</fullName>
    </submittedName>
</protein>
<keyword evidence="2" id="KW-1185">Reference proteome</keyword>
<feature type="non-terminal residue" evidence="1">
    <location>
        <position position="269"/>
    </location>
</feature>
<accession>A0A6A5YIA3</accession>
<dbReference type="Proteomes" id="UP000799770">
    <property type="component" value="Unassembled WGS sequence"/>
</dbReference>
<dbReference type="InterPro" id="IPR021838">
    <property type="entry name" value="DUF3431"/>
</dbReference>
<organism evidence="1 2">
    <name type="scientific">Lophiotrema nucula</name>
    <dbReference type="NCBI Taxonomy" id="690887"/>
    <lineage>
        <taxon>Eukaryota</taxon>
        <taxon>Fungi</taxon>
        <taxon>Dikarya</taxon>
        <taxon>Ascomycota</taxon>
        <taxon>Pezizomycotina</taxon>
        <taxon>Dothideomycetes</taxon>
        <taxon>Pleosporomycetidae</taxon>
        <taxon>Pleosporales</taxon>
        <taxon>Lophiotremataceae</taxon>
        <taxon>Lophiotrema</taxon>
    </lineage>
</organism>
<dbReference type="Pfam" id="PF11913">
    <property type="entry name" value="DUF3431"/>
    <property type="match status" value="1"/>
</dbReference>
<gene>
    <name evidence="1" type="ORF">BDV96DRAFT_466083</name>
</gene>
<evidence type="ECO:0000313" key="2">
    <source>
        <dbReference type="Proteomes" id="UP000799770"/>
    </source>
</evidence>
<dbReference type="PANTHER" id="PTHR37490:SF3">
    <property type="entry name" value="DUF3431 DOMAIN CONTAINING PROTEIN"/>
    <property type="match status" value="1"/>
</dbReference>